<dbReference type="GO" id="GO:0003735">
    <property type="term" value="F:structural constituent of ribosome"/>
    <property type="evidence" value="ECO:0007669"/>
    <property type="project" value="TreeGrafter"/>
</dbReference>
<dbReference type="GO" id="GO:0005762">
    <property type="term" value="C:mitochondrial large ribosomal subunit"/>
    <property type="evidence" value="ECO:0007669"/>
    <property type="project" value="TreeGrafter"/>
</dbReference>
<evidence type="ECO:0000313" key="9">
    <source>
        <dbReference type="EMBL" id="KAG9237255.1"/>
    </source>
</evidence>
<dbReference type="Pfam" id="PF08561">
    <property type="entry name" value="Ribosomal_L37"/>
    <property type="match status" value="1"/>
</dbReference>
<comment type="similarity">
    <text evidence="6">Belongs to the mitochondrion-specific ribosomal protein mL54 family.</text>
</comment>
<proteinExistence type="inferred from homology"/>
<evidence type="ECO:0000256" key="6">
    <source>
        <dbReference type="ARBA" id="ARBA00033752"/>
    </source>
</evidence>
<comment type="caution">
    <text evidence="9">The sequence shown here is derived from an EMBL/GenBank/DDBJ whole genome shotgun (WGS) entry which is preliminary data.</text>
</comment>
<evidence type="ECO:0000256" key="5">
    <source>
        <dbReference type="ARBA" id="ARBA00023274"/>
    </source>
</evidence>
<protein>
    <recommendedName>
        <fullName evidence="7">Large ribosomal subunit protein mL54</fullName>
    </recommendedName>
</protein>
<accession>A0A9P8C8B7</accession>
<dbReference type="PANTHER" id="PTHR28595:SF1">
    <property type="entry name" value="LARGE RIBOSOMAL SUBUNIT PROTEIN ML54"/>
    <property type="match status" value="1"/>
</dbReference>
<organism evidence="9 10">
    <name type="scientific">Amylocarpus encephaloides</name>
    <dbReference type="NCBI Taxonomy" id="45428"/>
    <lineage>
        <taxon>Eukaryota</taxon>
        <taxon>Fungi</taxon>
        <taxon>Dikarya</taxon>
        <taxon>Ascomycota</taxon>
        <taxon>Pezizomycotina</taxon>
        <taxon>Leotiomycetes</taxon>
        <taxon>Helotiales</taxon>
        <taxon>Helotiales incertae sedis</taxon>
        <taxon>Amylocarpus</taxon>
    </lineage>
</organism>
<evidence type="ECO:0000256" key="8">
    <source>
        <dbReference type="SAM" id="MobiDB-lite"/>
    </source>
</evidence>
<feature type="region of interest" description="Disordered" evidence="8">
    <location>
        <begin position="130"/>
        <end position="176"/>
    </location>
</feature>
<dbReference type="EMBL" id="MU251390">
    <property type="protein sequence ID" value="KAG9237255.1"/>
    <property type="molecule type" value="Genomic_DNA"/>
</dbReference>
<evidence type="ECO:0000256" key="7">
    <source>
        <dbReference type="ARBA" id="ARBA00035179"/>
    </source>
</evidence>
<keyword evidence="10" id="KW-1185">Reference proteome</keyword>
<gene>
    <name evidence="9" type="ORF">BJ875DRAFT_521101</name>
</gene>
<feature type="compositionally biased region" description="Polar residues" evidence="8">
    <location>
        <begin position="152"/>
        <end position="162"/>
    </location>
</feature>
<dbReference type="Proteomes" id="UP000824998">
    <property type="component" value="Unassembled WGS sequence"/>
</dbReference>
<evidence type="ECO:0000256" key="2">
    <source>
        <dbReference type="ARBA" id="ARBA00022946"/>
    </source>
</evidence>
<sequence length="316" mass="35307">MAPTPESAAFLAKKPTVPPTFDGVDFDDDKALKKAQDSIIREQWVKSMMARLVREELGKCYYREGVNHLEKCGVLRETFLATPIFQHHQHPHISDKPHITPIHTMICRRCLLKSSRLPLRPSLYTHRFLGTSQPAQSPPAPAATSTSSAQPFSTPLNHTPNEISLRPKPKSAAPTIVSSCPAGTVLRGINYIKGRDDPVALAESEYPEWLWRVLDVKKVDEEADAVEGDEFSKSKKLRRKAAKRQRQLEAQMLDSGNTEALMPKVPLTQQSIDLPGNEEGTVEGALGAQGKRDELRKAMRKERKAGIKQKNYLKSM</sequence>
<keyword evidence="4" id="KW-0496">Mitochondrion</keyword>
<dbReference type="PANTHER" id="PTHR28595">
    <property type="entry name" value="39S RIBOSOMAL PROTEIN L54, MITOCHONDRIAL"/>
    <property type="match status" value="1"/>
</dbReference>
<evidence type="ECO:0000256" key="4">
    <source>
        <dbReference type="ARBA" id="ARBA00023128"/>
    </source>
</evidence>
<name>A0A9P8C8B7_9HELO</name>
<evidence type="ECO:0000313" key="10">
    <source>
        <dbReference type="Proteomes" id="UP000824998"/>
    </source>
</evidence>
<keyword evidence="3" id="KW-0689">Ribosomal protein</keyword>
<dbReference type="InterPro" id="IPR013870">
    <property type="entry name" value="Ribosomal_mL54"/>
</dbReference>
<feature type="compositionally biased region" description="Low complexity" evidence="8">
    <location>
        <begin position="142"/>
        <end position="151"/>
    </location>
</feature>
<evidence type="ECO:0000256" key="1">
    <source>
        <dbReference type="ARBA" id="ARBA00004173"/>
    </source>
</evidence>
<evidence type="ECO:0000256" key="3">
    <source>
        <dbReference type="ARBA" id="ARBA00022980"/>
    </source>
</evidence>
<comment type="subcellular location">
    <subcellularLocation>
        <location evidence="1">Mitochondrion</location>
    </subcellularLocation>
</comment>
<keyword evidence="2" id="KW-0809">Transit peptide</keyword>
<keyword evidence="5" id="KW-0687">Ribonucleoprotein</keyword>
<feature type="region of interest" description="Disordered" evidence="8">
    <location>
        <begin position="252"/>
        <end position="316"/>
    </location>
</feature>
<feature type="compositionally biased region" description="Basic residues" evidence="8">
    <location>
        <begin position="298"/>
        <end position="307"/>
    </location>
</feature>
<dbReference type="AlphaFoldDB" id="A0A9P8C8B7"/>
<reference evidence="9" key="1">
    <citation type="journal article" date="2021" name="IMA Fungus">
        <title>Genomic characterization of three marine fungi, including Emericellopsis atlantica sp. nov. with signatures of a generalist lifestyle and marine biomass degradation.</title>
        <authorList>
            <person name="Hagestad O.C."/>
            <person name="Hou L."/>
            <person name="Andersen J.H."/>
            <person name="Hansen E.H."/>
            <person name="Altermark B."/>
            <person name="Li C."/>
            <person name="Kuhnert E."/>
            <person name="Cox R.J."/>
            <person name="Crous P.W."/>
            <person name="Spatafora J.W."/>
            <person name="Lail K."/>
            <person name="Amirebrahimi M."/>
            <person name="Lipzen A."/>
            <person name="Pangilinan J."/>
            <person name="Andreopoulos W."/>
            <person name="Hayes R.D."/>
            <person name="Ng V."/>
            <person name="Grigoriev I.V."/>
            <person name="Jackson S.A."/>
            <person name="Sutton T.D.S."/>
            <person name="Dobson A.D.W."/>
            <person name="Rama T."/>
        </authorList>
    </citation>
    <scope>NUCLEOTIDE SEQUENCE</scope>
    <source>
        <strain evidence="9">TRa018bII</strain>
    </source>
</reference>
<dbReference type="OrthoDB" id="10252718at2759"/>